<evidence type="ECO:0008006" key="4">
    <source>
        <dbReference type="Google" id="ProtNLM"/>
    </source>
</evidence>
<dbReference type="Proteomes" id="UP001219934">
    <property type="component" value="Unassembled WGS sequence"/>
</dbReference>
<feature type="signal peptide" evidence="1">
    <location>
        <begin position="1"/>
        <end position="20"/>
    </location>
</feature>
<evidence type="ECO:0000313" key="2">
    <source>
        <dbReference type="EMBL" id="KAJ4930891.1"/>
    </source>
</evidence>
<comment type="caution">
    <text evidence="2">The sequence shown here is derived from an EMBL/GenBank/DDBJ whole genome shotgun (WGS) entry which is preliminary data.</text>
</comment>
<gene>
    <name evidence="2" type="ORF">JOQ06_025194</name>
</gene>
<organism evidence="2 3">
    <name type="scientific">Pogonophryne albipinna</name>
    <dbReference type="NCBI Taxonomy" id="1090488"/>
    <lineage>
        <taxon>Eukaryota</taxon>
        <taxon>Metazoa</taxon>
        <taxon>Chordata</taxon>
        <taxon>Craniata</taxon>
        <taxon>Vertebrata</taxon>
        <taxon>Euteleostomi</taxon>
        <taxon>Actinopterygii</taxon>
        <taxon>Neopterygii</taxon>
        <taxon>Teleostei</taxon>
        <taxon>Neoteleostei</taxon>
        <taxon>Acanthomorphata</taxon>
        <taxon>Eupercaria</taxon>
        <taxon>Perciformes</taxon>
        <taxon>Notothenioidei</taxon>
        <taxon>Pogonophryne</taxon>
    </lineage>
</organism>
<feature type="chain" id="PRO_5042032209" description="UPAR/Ly6 domain-containing protein" evidence="1">
    <location>
        <begin position="21"/>
        <end position="96"/>
    </location>
</feature>
<dbReference type="AlphaFoldDB" id="A0AAD6FEI2"/>
<reference evidence="2" key="1">
    <citation type="submission" date="2022-11" db="EMBL/GenBank/DDBJ databases">
        <title>Chromosome-level genome of Pogonophryne albipinna.</title>
        <authorList>
            <person name="Jo E."/>
        </authorList>
    </citation>
    <scope>NUCLEOTIDE SEQUENCE</scope>
    <source>
        <strain evidence="2">SGF0006</strain>
        <tissue evidence="2">Muscle</tissue>
    </source>
</reference>
<protein>
    <recommendedName>
        <fullName evidence="4">UPAR/Ly6 domain-containing protein</fullName>
    </recommendedName>
</protein>
<proteinExistence type="predicted"/>
<name>A0AAD6FEI2_9TELE</name>
<accession>A0AAD6FEI2</accession>
<sequence>MKGLSSLCVFSIMMLPAAIGEEKAGVQLFESDAFEEWNILECFRCDLGFWDTCFTTKTTCKAGERCCTGKGKAADTLDVKTLGCVKVEYEASTRAR</sequence>
<evidence type="ECO:0000256" key="1">
    <source>
        <dbReference type="SAM" id="SignalP"/>
    </source>
</evidence>
<keyword evidence="1" id="KW-0732">Signal</keyword>
<evidence type="ECO:0000313" key="3">
    <source>
        <dbReference type="Proteomes" id="UP001219934"/>
    </source>
</evidence>
<keyword evidence="3" id="KW-1185">Reference proteome</keyword>
<dbReference type="EMBL" id="JAPTMU010000015">
    <property type="protein sequence ID" value="KAJ4930891.1"/>
    <property type="molecule type" value="Genomic_DNA"/>
</dbReference>